<accession>A0A167AJZ5</accession>
<evidence type="ECO:0000256" key="1">
    <source>
        <dbReference type="SAM" id="MobiDB-lite"/>
    </source>
</evidence>
<dbReference type="PANTHER" id="PTHR38790">
    <property type="entry name" value="2EXR DOMAIN-CONTAINING PROTEIN-RELATED"/>
    <property type="match status" value="1"/>
</dbReference>
<dbReference type="Proteomes" id="UP000076584">
    <property type="component" value="Unassembled WGS sequence"/>
</dbReference>
<protein>
    <recommendedName>
        <fullName evidence="2">DUF7730 domain-containing protein</fullName>
    </recommendedName>
</protein>
<organism evidence="3 4">
    <name type="scientific">Colletotrichum incanum</name>
    <name type="common">Soybean anthracnose fungus</name>
    <dbReference type="NCBI Taxonomy" id="1573173"/>
    <lineage>
        <taxon>Eukaryota</taxon>
        <taxon>Fungi</taxon>
        <taxon>Dikarya</taxon>
        <taxon>Ascomycota</taxon>
        <taxon>Pezizomycotina</taxon>
        <taxon>Sordariomycetes</taxon>
        <taxon>Hypocreomycetidae</taxon>
        <taxon>Glomerellales</taxon>
        <taxon>Glomerellaceae</taxon>
        <taxon>Colletotrichum</taxon>
        <taxon>Colletotrichum spaethianum species complex</taxon>
    </lineage>
</organism>
<sequence>MRRLVDTIRGRKQRRQDQEIERPPLPLPLLPSQRPRPITPTATAAATTADNLVAALGTFARLSPELRRRILIAAFGERTLHLDLRLAPRGQRVSTSKYRSPAYEHGRGAAPLTWSRVVVPQDAPGEATTTAKSAGSKTKPETEADWEWEWRWYSCVCHRVLPRGSAIERRAFTARGKSSYIWPHRDACLQGEAETCRLWPPGTDTCDCAIGALGWLRACRRAYVEGAEVLYATNTFFFESRDMLDALSRPDDGRRLLLPQRLAMIWSLELRWEVMLFGDPYLPPMSRHSDKERMRLVPDFAGLMVLFPNLRSLVISFSEHLYNDASARPAARLPEIDRLLLRPLALALAPIAPRQEKHVVVELPSNVFRNLKGLGLEEEQRGDEWGHGKGSWLRYAFGESSYYYIKQGQESSLHWDHDGNARRASDYLSRTGPGYANAM</sequence>
<comment type="caution">
    <text evidence="3">The sequence shown here is derived from an EMBL/GenBank/DDBJ whole genome shotgun (WGS) entry which is preliminary data.</text>
</comment>
<keyword evidence="4" id="KW-1185">Reference proteome</keyword>
<gene>
    <name evidence="3" type="ORF">CI238_06533</name>
</gene>
<feature type="compositionally biased region" description="Basic and acidic residues" evidence="1">
    <location>
        <begin position="1"/>
        <end position="22"/>
    </location>
</feature>
<dbReference type="InterPro" id="IPR056632">
    <property type="entry name" value="DUF7730"/>
</dbReference>
<dbReference type="Pfam" id="PF24864">
    <property type="entry name" value="DUF7730"/>
    <property type="match status" value="1"/>
</dbReference>
<evidence type="ECO:0000313" key="4">
    <source>
        <dbReference type="Proteomes" id="UP000076584"/>
    </source>
</evidence>
<reference evidence="3 4" key="1">
    <citation type="submission" date="2015-06" db="EMBL/GenBank/DDBJ databases">
        <title>Survival trade-offs in plant roots during colonization by closely related pathogenic and mutualistic fungi.</title>
        <authorList>
            <person name="Hacquard S."/>
            <person name="Kracher B."/>
            <person name="Hiruma K."/>
            <person name="Weinman A."/>
            <person name="Muench P."/>
            <person name="Garrido Oter R."/>
            <person name="Ver Loren van Themaat E."/>
            <person name="Dallerey J.-F."/>
            <person name="Damm U."/>
            <person name="Henrissat B."/>
            <person name="Lespinet O."/>
            <person name="Thon M."/>
            <person name="Kemen E."/>
            <person name="McHardy A.C."/>
            <person name="Schulze-Lefert P."/>
            <person name="O'Connell R.J."/>
        </authorList>
    </citation>
    <scope>NUCLEOTIDE SEQUENCE [LARGE SCALE GENOMIC DNA]</scope>
    <source>
        <strain evidence="3 4">MAFF 238704</strain>
    </source>
</reference>
<dbReference type="PANTHER" id="PTHR38790:SF9">
    <property type="entry name" value="F-BOX DOMAIN-CONTAINING PROTEIN"/>
    <property type="match status" value="1"/>
</dbReference>
<dbReference type="EMBL" id="LFIW01001965">
    <property type="protein sequence ID" value="KZL80225.1"/>
    <property type="molecule type" value="Genomic_DNA"/>
</dbReference>
<feature type="compositionally biased region" description="Low complexity" evidence="1">
    <location>
        <begin position="30"/>
        <end position="39"/>
    </location>
</feature>
<name>A0A167AJZ5_COLIC</name>
<feature type="region of interest" description="Disordered" evidence="1">
    <location>
        <begin position="1"/>
        <end position="39"/>
    </location>
</feature>
<evidence type="ECO:0000313" key="3">
    <source>
        <dbReference type="EMBL" id="KZL80225.1"/>
    </source>
</evidence>
<evidence type="ECO:0000259" key="2">
    <source>
        <dbReference type="Pfam" id="PF24864"/>
    </source>
</evidence>
<dbReference type="AlphaFoldDB" id="A0A167AJZ5"/>
<proteinExistence type="predicted"/>
<dbReference type="STRING" id="1573173.A0A167AJZ5"/>
<feature type="domain" description="DUF7730" evidence="2">
    <location>
        <begin position="195"/>
        <end position="293"/>
    </location>
</feature>